<keyword evidence="3" id="KW-1185">Reference proteome</keyword>
<dbReference type="Pfam" id="PF08719">
    <property type="entry name" value="NADAR"/>
    <property type="match status" value="1"/>
</dbReference>
<reference evidence="2 3" key="1">
    <citation type="submission" date="2016-02" db="EMBL/GenBank/DDBJ databases">
        <title>Genome analysis of coral dinoflagellate symbionts highlights evolutionary adaptations to a symbiotic lifestyle.</title>
        <authorList>
            <person name="Aranda M."/>
            <person name="Li Y."/>
            <person name="Liew Y.J."/>
            <person name="Baumgarten S."/>
            <person name="Simakov O."/>
            <person name="Wilson M."/>
            <person name="Piel J."/>
            <person name="Ashoor H."/>
            <person name="Bougouffa S."/>
            <person name="Bajic V.B."/>
            <person name="Ryu T."/>
            <person name="Ravasi T."/>
            <person name="Bayer T."/>
            <person name="Micklem G."/>
            <person name="Kim H."/>
            <person name="Bhak J."/>
            <person name="Lajeunesse T.C."/>
            <person name="Voolstra C.R."/>
        </authorList>
    </citation>
    <scope>NUCLEOTIDE SEQUENCE [LARGE SCALE GENOMIC DNA]</scope>
    <source>
        <strain evidence="2 3">CCMP2467</strain>
    </source>
</reference>
<comment type="caution">
    <text evidence="2">The sequence shown here is derived from an EMBL/GenBank/DDBJ whole genome shotgun (WGS) entry which is preliminary data.</text>
</comment>
<protein>
    <submittedName>
        <fullName evidence="2">Swarming motility protein YbiA</fullName>
    </submittedName>
</protein>
<dbReference type="SUPFAM" id="SSF143990">
    <property type="entry name" value="YbiA-like"/>
    <property type="match status" value="1"/>
</dbReference>
<proteinExistence type="predicted"/>
<dbReference type="CDD" id="cd15457">
    <property type="entry name" value="NADAR"/>
    <property type="match status" value="1"/>
</dbReference>
<feature type="domain" description="NADAR" evidence="1">
    <location>
        <begin position="11"/>
        <end position="137"/>
    </location>
</feature>
<dbReference type="EMBL" id="LSRX01000604">
    <property type="protein sequence ID" value="OLP92882.1"/>
    <property type="molecule type" value="Genomic_DNA"/>
</dbReference>
<dbReference type="InterPro" id="IPR037238">
    <property type="entry name" value="YbiA-like_sf"/>
</dbReference>
<dbReference type="InterPro" id="IPR012816">
    <property type="entry name" value="NADAR"/>
</dbReference>
<evidence type="ECO:0000259" key="1">
    <source>
        <dbReference type="Pfam" id="PF08719"/>
    </source>
</evidence>
<name>A0A1Q9DCI7_SYMMI</name>
<evidence type="ECO:0000313" key="2">
    <source>
        <dbReference type="EMBL" id="OLP92882.1"/>
    </source>
</evidence>
<evidence type="ECO:0000313" key="3">
    <source>
        <dbReference type="Proteomes" id="UP000186817"/>
    </source>
</evidence>
<gene>
    <name evidence="2" type="primary">ybiA</name>
    <name evidence="2" type="ORF">AK812_SmicGene25265</name>
</gene>
<dbReference type="Proteomes" id="UP000186817">
    <property type="component" value="Unassembled WGS sequence"/>
</dbReference>
<accession>A0A1Q9DCI7</accession>
<sequence>MGGPGFVDGEERDEFANFFPCSIEKDGIVYPSAEHFFQAHKTLEEEQRQRIASASFEEVYGLGQAATLRPDWEAVKLEVMLEAAERKYAQNPKLAKALLGTKGEMTFTPSAGFWGVDAWGCGENWNGRIHAIVRAKLAGESRLYNTLHGQLLSRCAQLRT</sequence>
<organism evidence="2 3">
    <name type="scientific">Symbiodinium microadriaticum</name>
    <name type="common">Dinoflagellate</name>
    <name type="synonym">Zooxanthella microadriatica</name>
    <dbReference type="NCBI Taxonomy" id="2951"/>
    <lineage>
        <taxon>Eukaryota</taxon>
        <taxon>Sar</taxon>
        <taxon>Alveolata</taxon>
        <taxon>Dinophyceae</taxon>
        <taxon>Suessiales</taxon>
        <taxon>Symbiodiniaceae</taxon>
        <taxon>Symbiodinium</taxon>
    </lineage>
</organism>
<dbReference type="Gene3D" id="1.10.357.40">
    <property type="entry name" value="YbiA-like"/>
    <property type="match status" value="1"/>
</dbReference>
<dbReference type="OMA" id="YFWGCGA"/>
<dbReference type="AlphaFoldDB" id="A0A1Q9DCI7"/>
<dbReference type="OrthoDB" id="206452at2759"/>